<name>A0A7S2VLF1_9DINO</name>
<accession>A0A7S2VLF1</accession>
<protein>
    <submittedName>
        <fullName evidence="2">Uncharacterized protein</fullName>
    </submittedName>
</protein>
<evidence type="ECO:0000256" key="1">
    <source>
        <dbReference type="SAM" id="MobiDB-lite"/>
    </source>
</evidence>
<feature type="compositionally biased region" description="Pro residues" evidence="1">
    <location>
        <begin position="141"/>
        <end position="152"/>
    </location>
</feature>
<gene>
    <name evidence="2" type="ORF">BRAN1462_LOCUS54877</name>
</gene>
<organism evidence="2">
    <name type="scientific">Zooxanthella nutricula</name>
    <dbReference type="NCBI Taxonomy" id="1333877"/>
    <lineage>
        <taxon>Eukaryota</taxon>
        <taxon>Sar</taxon>
        <taxon>Alveolata</taxon>
        <taxon>Dinophyceae</taxon>
        <taxon>Peridiniales</taxon>
        <taxon>Peridiniales incertae sedis</taxon>
        <taxon>Zooxanthella</taxon>
    </lineage>
</organism>
<dbReference type="AlphaFoldDB" id="A0A7S2VLF1"/>
<sequence length="219" mass="22834">MEVVGGLAAAGGSKALALSGGLGSALALHNAAGVADAAFPDVVHSETQPNYATQQVIDNMPKYVEKSLSIKPQEIKALLGVAKQAVVEVRQAVLAHDGSSVAPPMVAPPAPAALTPEHVTESCMVPAGAVVQHWVWPSLSPPPPVPQSMPPAEPHEQKAEEEQLPAPESPWEFSGALCVLLRLLGGPEAPSAVTELGKQWFGADQTRRRCCCSTGMLHR</sequence>
<feature type="region of interest" description="Disordered" evidence="1">
    <location>
        <begin position="141"/>
        <end position="168"/>
    </location>
</feature>
<reference evidence="2" key="1">
    <citation type="submission" date="2021-01" db="EMBL/GenBank/DDBJ databases">
        <authorList>
            <person name="Corre E."/>
            <person name="Pelletier E."/>
            <person name="Niang G."/>
            <person name="Scheremetjew M."/>
            <person name="Finn R."/>
            <person name="Kale V."/>
            <person name="Holt S."/>
            <person name="Cochrane G."/>
            <person name="Meng A."/>
            <person name="Brown T."/>
            <person name="Cohen L."/>
        </authorList>
    </citation>
    <scope>NUCLEOTIDE SEQUENCE</scope>
    <source>
        <strain evidence="2">RCC3387</strain>
    </source>
</reference>
<dbReference type="EMBL" id="HBGW01086588">
    <property type="protein sequence ID" value="CAD9637055.1"/>
    <property type="molecule type" value="Transcribed_RNA"/>
</dbReference>
<evidence type="ECO:0000313" key="2">
    <source>
        <dbReference type="EMBL" id="CAD9637055.1"/>
    </source>
</evidence>
<proteinExistence type="predicted"/>